<feature type="compositionally biased region" description="Basic and acidic residues" evidence="1">
    <location>
        <begin position="135"/>
        <end position="179"/>
    </location>
</feature>
<feature type="compositionally biased region" description="Basic and acidic residues" evidence="1">
    <location>
        <begin position="445"/>
        <end position="454"/>
    </location>
</feature>
<organism evidence="2 3">
    <name type="scientific">Caerostris extrusa</name>
    <name type="common">Bark spider</name>
    <name type="synonym">Caerostris bankana</name>
    <dbReference type="NCBI Taxonomy" id="172846"/>
    <lineage>
        <taxon>Eukaryota</taxon>
        <taxon>Metazoa</taxon>
        <taxon>Ecdysozoa</taxon>
        <taxon>Arthropoda</taxon>
        <taxon>Chelicerata</taxon>
        <taxon>Arachnida</taxon>
        <taxon>Araneae</taxon>
        <taxon>Araneomorphae</taxon>
        <taxon>Entelegynae</taxon>
        <taxon>Araneoidea</taxon>
        <taxon>Araneidae</taxon>
        <taxon>Caerostris</taxon>
    </lineage>
</organism>
<feature type="compositionally biased region" description="Basic and acidic residues" evidence="1">
    <location>
        <begin position="743"/>
        <end position="754"/>
    </location>
</feature>
<protein>
    <submittedName>
        <fullName evidence="2">Uncharacterized protein</fullName>
    </submittedName>
</protein>
<dbReference type="AlphaFoldDB" id="A0AAV4VVA0"/>
<feature type="non-terminal residue" evidence="2">
    <location>
        <position position="1"/>
    </location>
</feature>
<reference evidence="2 3" key="1">
    <citation type="submission" date="2021-06" db="EMBL/GenBank/DDBJ databases">
        <title>Caerostris extrusa draft genome.</title>
        <authorList>
            <person name="Kono N."/>
            <person name="Arakawa K."/>
        </authorList>
    </citation>
    <scope>NUCLEOTIDE SEQUENCE [LARGE SCALE GENOMIC DNA]</scope>
</reference>
<sequence>TKPVLVTQYVGGDMKPGSVNRRVDETEDLQESANHPDKQLVHSSESAHLPVKLVVSSVGASSEKGHQNQHSLHTKVAKGHDHERHSAKHDEHHKETEKESHRHDTQAHDKGGASQQGIRERTEIEYYEREHFLDTEYDKAKSGHDKTNGVKEHESHSDHDSHEDKKLHAKDDSHSHKTDTGGSLGKAVTAGEAASVVVDAHDGGHYYSPPIPVKHPHAASQEHSIHEDSHAVKADAESSRLHHSEESKGHREHNSERDLQSEQKDSGFVDKDKGRRKEGYRERGYKITAEREYFLNDAHHDKGESTHTSGQKLKDQEGAAHGAKEGERDRGFTKEEKKEEAHDAAYDSKDRRYYDGEAHAEGRKYPYRTVQPYRTTYQESPFLAWKREKLRRLGKAAPIVNYVEEESHSGALYPLPIVYSSSNDGAQAVIAYPPETVTPQYNTDNNHRVHEYDSRQIPNQHKPGNQQPLGGYDDEPDHLPAAGYVGHATYKRRTPSPLVASIRDGVRKDVHAKPPSYSKSESTSSSENSVPNSENSVRFPNEEEDSQKYSKSSEIERDNDEVIFPNEEEKVLPEYAKYSKDPRGHNAERVYYPKKPHDQPILKKEHLPVTEKDLVYLEEPKRVRHQQNQNVNHDVHSRLPDVKKNLGPSDSRLLYVQGAQNADKLIRSAFPQLQNNPQPTISDLIQEITGYTPSQEHQHYSQMYPQRDVNENAQLTYSDYRNPYNIPPVSHDRQHRAQQNYRSPEHAPRDHKLTPEQMPGPHKHHLGRYNPLIQNLQQKATLEQLHPTTSFSEICDNTLATAATTTAAATTANSKDYISS</sequence>
<accession>A0AAV4VVA0</accession>
<proteinExistence type="predicted"/>
<feature type="region of interest" description="Disordered" evidence="1">
    <location>
        <begin position="719"/>
        <end position="759"/>
    </location>
</feature>
<gene>
    <name evidence="2" type="primary">AVEN_234171_1</name>
    <name evidence="2" type="ORF">CEXT_221991</name>
</gene>
<name>A0AAV4VVA0_CAEEX</name>
<feature type="compositionally biased region" description="Basic and acidic residues" evidence="1">
    <location>
        <begin position="223"/>
        <end position="305"/>
    </location>
</feature>
<feature type="compositionally biased region" description="Basic and acidic residues" evidence="1">
    <location>
        <begin position="312"/>
        <end position="363"/>
    </location>
</feature>
<evidence type="ECO:0000256" key="1">
    <source>
        <dbReference type="SAM" id="MobiDB-lite"/>
    </source>
</evidence>
<keyword evidence="3" id="KW-1185">Reference proteome</keyword>
<feature type="compositionally biased region" description="Low complexity" evidence="1">
    <location>
        <begin position="514"/>
        <end position="536"/>
    </location>
</feature>
<feature type="compositionally biased region" description="Basic and acidic residues" evidence="1">
    <location>
        <begin position="78"/>
        <end position="111"/>
    </location>
</feature>
<feature type="region of interest" description="Disordered" evidence="1">
    <location>
        <begin position="1"/>
        <end position="120"/>
    </location>
</feature>
<feature type="region of interest" description="Disordered" evidence="1">
    <location>
        <begin position="436"/>
        <end position="482"/>
    </location>
</feature>
<evidence type="ECO:0000313" key="3">
    <source>
        <dbReference type="Proteomes" id="UP001054945"/>
    </source>
</evidence>
<dbReference type="EMBL" id="BPLR01015142">
    <property type="protein sequence ID" value="GIY73933.1"/>
    <property type="molecule type" value="Genomic_DNA"/>
</dbReference>
<comment type="caution">
    <text evidence="2">The sequence shown here is derived from an EMBL/GenBank/DDBJ whole genome shotgun (WGS) entry which is preliminary data.</text>
</comment>
<dbReference type="Proteomes" id="UP001054945">
    <property type="component" value="Unassembled WGS sequence"/>
</dbReference>
<feature type="region of interest" description="Disordered" evidence="1">
    <location>
        <begin position="207"/>
        <end position="363"/>
    </location>
</feature>
<feature type="compositionally biased region" description="Polar residues" evidence="1">
    <location>
        <begin position="456"/>
        <end position="468"/>
    </location>
</feature>
<evidence type="ECO:0000313" key="2">
    <source>
        <dbReference type="EMBL" id="GIY73933.1"/>
    </source>
</evidence>
<feature type="region of interest" description="Disordered" evidence="1">
    <location>
        <begin position="135"/>
        <end position="186"/>
    </location>
</feature>
<feature type="region of interest" description="Disordered" evidence="1">
    <location>
        <begin position="495"/>
        <end position="561"/>
    </location>
</feature>
<feature type="compositionally biased region" description="Basic and acidic residues" evidence="1">
    <location>
        <begin position="546"/>
        <end position="556"/>
    </location>
</feature>